<dbReference type="InterPro" id="IPR036278">
    <property type="entry name" value="Sialidase_sf"/>
</dbReference>
<dbReference type="InterPro" id="IPR036116">
    <property type="entry name" value="FN3_sf"/>
</dbReference>
<feature type="domain" description="Fibronectin type-III" evidence="1">
    <location>
        <begin position="700"/>
        <end position="800"/>
    </location>
</feature>
<dbReference type="Pfam" id="PF25788">
    <property type="entry name" value="Ig_Rha78A_N"/>
    <property type="match status" value="1"/>
</dbReference>
<dbReference type="GO" id="GO:0016787">
    <property type="term" value="F:hydrolase activity"/>
    <property type="evidence" value="ECO:0007669"/>
    <property type="project" value="UniProtKB-KW"/>
</dbReference>
<dbReference type="EMBL" id="CP104064">
    <property type="protein sequence ID" value="WAH38623.1"/>
    <property type="molecule type" value="Genomic_DNA"/>
</dbReference>
<dbReference type="CDD" id="cd15482">
    <property type="entry name" value="Sialidase_non-viral"/>
    <property type="match status" value="1"/>
</dbReference>
<dbReference type="InterPro" id="IPR003961">
    <property type="entry name" value="FN3_dom"/>
</dbReference>
<dbReference type="PROSITE" id="PS50853">
    <property type="entry name" value="FN3"/>
    <property type="match status" value="2"/>
</dbReference>
<evidence type="ECO:0000313" key="3">
    <source>
        <dbReference type="Proteomes" id="UP001164803"/>
    </source>
</evidence>
<name>A0ABY6Z7G4_9BACL</name>
<evidence type="ECO:0000259" key="1">
    <source>
        <dbReference type="PROSITE" id="PS50853"/>
    </source>
</evidence>
<accession>A0ABY6Z7G4</accession>
<keyword evidence="3" id="KW-1185">Reference proteome</keyword>
<dbReference type="InterPro" id="IPR013783">
    <property type="entry name" value="Ig-like_fold"/>
</dbReference>
<protein>
    <submittedName>
        <fullName evidence="2">Glycoside hydrolase</fullName>
    </submittedName>
</protein>
<feature type="domain" description="Fibronectin type-III" evidence="1">
    <location>
        <begin position="593"/>
        <end position="695"/>
    </location>
</feature>
<dbReference type="SUPFAM" id="SSF50939">
    <property type="entry name" value="Sialidases"/>
    <property type="match status" value="1"/>
</dbReference>
<sequence>MGTIAQYVPKDPQPLNQSGFSYVSDNGEINATFTKDDSGNNVVQFSNVSTGAMVSWYPQEIKYTDDNGLDDIIYSADNTSDLFVVRQFHARYDRHFPDVEEYWRVEAGQLKHFVTLTGDQRDPAPYLTNPKLAVGGIITFDQSFSIRTMGMTMVGDFTTGAGIDIVDGNGNPIFTLPAIEAWDQSGNKTIGSYVVTDMGPGQIYVAMAVDNAWISQDSIVYPVVIDPTTIVSGNFDISAAGGRKIVQLSNGWIVVAIRDVGSAILRVYVSKDNGNTWSLLTTPSVNPVSWAIASNGNSVYLIACSGQYGIQVFAFDATTVPSSISTAKYPNQNESSQSWAGCSIAVDGNGYIWVAWSDINPTFPQCYNIRAAKSTDGGNTWQWWDVTNLGTSGDDSKYPSLAIGTDNTPVIAYSAMRGNPFVYCAYLNGSAWTHDITIQQTANTAPAPCLVCDKNNIFHCFYSAQQNINQSLYGVWHTQSQGPNAWPSTPNNWDPIVTHSSSYGSGWLDPTASYDPSKNQLYVFYESQDGNFGGSVGSQGAWTALSGLPRTSNSNADPNALWSQFSMNSADAIRYIYNDSTSIQYSYVSLNSPPNAPTLNPVSNFDAMTAKNLTWQFSDPNSNDSQSAYQLQVVDVSSGSTVVDSGKVTSSSQSYALAANTLSNGKQYQWRVTTWDSSGAQGPWSNYSTFNTAAAPSVSFTSPLAGSSDNTSSVVAKWSYSDPGNNAQASYDLQLLDANNNVLWESGTVNDSTGNIREMTVQYTLANDTNYQLKIVSTNTKGITSAPATTSFSTSFTPPAPAAMTATPDSASGRISFAIFNPAPTGSQPAVSGNDIYRRTSDSTDWTRVAEAIPSNSSWTDYSVASGQSYDYKVTTYGTNGTQVDSQVITTSISLSGIWLHDPADPTTLTRFKLRENNRTSKTDYGQTLMHFEGRELPVADMDDQVDQQIQVTIDCLKTNGDLDSLRALIARKSVLLYRDGKGRKVYGVVSEVPETEQDWGTQVQLTVNAVDYQEAV</sequence>
<gene>
    <name evidence="2" type="ORF">NZD86_09135</name>
</gene>
<dbReference type="SUPFAM" id="SSF49265">
    <property type="entry name" value="Fibronectin type III"/>
    <property type="match status" value="1"/>
</dbReference>
<reference evidence="2" key="1">
    <citation type="submission" date="2022-08" db="EMBL/GenBank/DDBJ databases">
        <title>Alicyclobacillus dauci DSM2870, complete genome.</title>
        <authorList>
            <person name="Wang Q."/>
            <person name="Cai R."/>
            <person name="Wang Z."/>
        </authorList>
    </citation>
    <scope>NUCLEOTIDE SEQUENCE</scope>
    <source>
        <strain evidence="2">DSM 28700</strain>
    </source>
</reference>
<organism evidence="2 3">
    <name type="scientific">Alicyclobacillus dauci</name>
    <dbReference type="NCBI Taxonomy" id="1475485"/>
    <lineage>
        <taxon>Bacteria</taxon>
        <taxon>Bacillati</taxon>
        <taxon>Bacillota</taxon>
        <taxon>Bacilli</taxon>
        <taxon>Bacillales</taxon>
        <taxon>Alicyclobacillaceae</taxon>
        <taxon>Alicyclobacillus</taxon>
    </lineage>
</organism>
<dbReference type="Gene3D" id="2.60.40.10">
    <property type="entry name" value="Immunoglobulins"/>
    <property type="match status" value="2"/>
</dbReference>
<keyword evidence="2" id="KW-0378">Hydrolase</keyword>
<dbReference type="RefSeq" id="WP_268046211.1">
    <property type="nucleotide sequence ID" value="NZ_CP104064.1"/>
</dbReference>
<proteinExistence type="predicted"/>
<dbReference type="Proteomes" id="UP001164803">
    <property type="component" value="Chromosome"/>
</dbReference>
<dbReference type="Gene3D" id="2.120.10.10">
    <property type="match status" value="1"/>
</dbReference>
<evidence type="ECO:0000313" key="2">
    <source>
        <dbReference type="EMBL" id="WAH38623.1"/>
    </source>
</evidence>